<accession>A0AA39HDI1</accession>
<dbReference type="PANTHER" id="PTHR31746">
    <property type="entry name" value="TRANSMEMBRANE PROTEIN 229 FAMILY MEMBER"/>
    <property type="match status" value="1"/>
</dbReference>
<dbReference type="Gene3D" id="3.50.4.10">
    <property type="entry name" value="Hepatocyte Growth Factor"/>
    <property type="match status" value="2"/>
</dbReference>
<dbReference type="InterPro" id="IPR003609">
    <property type="entry name" value="Pan_app"/>
</dbReference>
<evidence type="ECO:0000256" key="3">
    <source>
        <dbReference type="ARBA" id="ARBA00022692"/>
    </source>
</evidence>
<dbReference type="SUPFAM" id="SSF57414">
    <property type="entry name" value="Hairpin loop containing domain-like"/>
    <property type="match status" value="3"/>
</dbReference>
<name>A0AA39HDI1_9BILA</name>
<keyword evidence="4 6" id="KW-1133">Transmembrane helix</keyword>
<keyword evidence="10" id="KW-1185">Reference proteome</keyword>
<evidence type="ECO:0000313" key="9">
    <source>
        <dbReference type="EMBL" id="KAK0403855.1"/>
    </source>
</evidence>
<evidence type="ECO:0000313" key="10">
    <source>
        <dbReference type="Proteomes" id="UP001175271"/>
    </source>
</evidence>
<protein>
    <recommendedName>
        <fullName evidence="8">Apple domain-containing protein</fullName>
    </recommendedName>
</protein>
<feature type="transmembrane region" description="Helical" evidence="6">
    <location>
        <begin position="666"/>
        <end position="687"/>
    </location>
</feature>
<feature type="domain" description="Apple" evidence="8">
    <location>
        <begin position="302"/>
        <end position="389"/>
    </location>
</feature>
<feature type="chain" id="PRO_5041205370" description="Apple domain-containing protein" evidence="7">
    <location>
        <begin position="23"/>
        <end position="712"/>
    </location>
</feature>
<dbReference type="SMART" id="SM00473">
    <property type="entry name" value="PAN_AP"/>
    <property type="match status" value="3"/>
</dbReference>
<comment type="caution">
    <text evidence="9">The sequence shown here is derived from an EMBL/GenBank/DDBJ whole genome shotgun (WGS) entry which is preliminary data.</text>
</comment>
<evidence type="ECO:0000256" key="2">
    <source>
        <dbReference type="ARBA" id="ARBA00006371"/>
    </source>
</evidence>
<dbReference type="Proteomes" id="UP001175271">
    <property type="component" value="Unassembled WGS sequence"/>
</dbReference>
<gene>
    <name evidence="9" type="ORF">QR680_017161</name>
</gene>
<evidence type="ECO:0000256" key="1">
    <source>
        <dbReference type="ARBA" id="ARBA00004141"/>
    </source>
</evidence>
<evidence type="ECO:0000256" key="5">
    <source>
        <dbReference type="ARBA" id="ARBA00023136"/>
    </source>
</evidence>
<dbReference type="EMBL" id="JAUCMV010000004">
    <property type="protein sequence ID" value="KAK0403855.1"/>
    <property type="molecule type" value="Genomic_DNA"/>
</dbReference>
<evidence type="ECO:0000256" key="7">
    <source>
        <dbReference type="SAM" id="SignalP"/>
    </source>
</evidence>
<comment type="similarity">
    <text evidence="2">Belongs to the TMEM229 family.</text>
</comment>
<dbReference type="AlphaFoldDB" id="A0AA39HDI1"/>
<reference evidence="9" key="1">
    <citation type="submission" date="2023-06" db="EMBL/GenBank/DDBJ databases">
        <title>Genomic analysis of the entomopathogenic nematode Steinernema hermaphroditum.</title>
        <authorList>
            <person name="Schwarz E.M."/>
            <person name="Heppert J.K."/>
            <person name="Baniya A."/>
            <person name="Schwartz H.T."/>
            <person name="Tan C.-H."/>
            <person name="Antoshechkin I."/>
            <person name="Sternberg P.W."/>
            <person name="Goodrich-Blair H."/>
            <person name="Dillman A.R."/>
        </authorList>
    </citation>
    <scope>NUCLEOTIDE SEQUENCE</scope>
    <source>
        <strain evidence="9">PS9179</strain>
        <tissue evidence="9">Whole animal</tissue>
    </source>
</reference>
<dbReference type="Pfam" id="PF00024">
    <property type="entry name" value="PAN_1"/>
    <property type="match status" value="3"/>
</dbReference>
<evidence type="ECO:0000259" key="8">
    <source>
        <dbReference type="PROSITE" id="PS50948"/>
    </source>
</evidence>
<proteinExistence type="inferred from homology"/>
<comment type="subcellular location">
    <subcellularLocation>
        <location evidence="1">Membrane</location>
        <topology evidence="1">Multi-pass membrane protein</topology>
    </subcellularLocation>
</comment>
<feature type="domain" description="Apple" evidence="8">
    <location>
        <begin position="205"/>
        <end position="292"/>
    </location>
</feature>
<keyword evidence="7" id="KW-0732">Signal</keyword>
<dbReference type="GO" id="GO:0016020">
    <property type="term" value="C:membrane"/>
    <property type="evidence" value="ECO:0007669"/>
    <property type="project" value="UniProtKB-SubCell"/>
</dbReference>
<evidence type="ECO:0000256" key="4">
    <source>
        <dbReference type="ARBA" id="ARBA00022989"/>
    </source>
</evidence>
<feature type="transmembrane region" description="Helical" evidence="6">
    <location>
        <begin position="633"/>
        <end position="654"/>
    </location>
</feature>
<dbReference type="CDD" id="cd01099">
    <property type="entry name" value="PAN_AP_HGF"/>
    <property type="match status" value="1"/>
</dbReference>
<organism evidence="9 10">
    <name type="scientific">Steinernema hermaphroditum</name>
    <dbReference type="NCBI Taxonomy" id="289476"/>
    <lineage>
        <taxon>Eukaryota</taxon>
        <taxon>Metazoa</taxon>
        <taxon>Ecdysozoa</taxon>
        <taxon>Nematoda</taxon>
        <taxon>Chromadorea</taxon>
        <taxon>Rhabditida</taxon>
        <taxon>Tylenchina</taxon>
        <taxon>Panagrolaimomorpha</taxon>
        <taxon>Strongyloidoidea</taxon>
        <taxon>Steinernematidae</taxon>
        <taxon>Steinernema</taxon>
    </lineage>
</organism>
<evidence type="ECO:0000256" key="6">
    <source>
        <dbReference type="SAM" id="Phobius"/>
    </source>
</evidence>
<feature type="transmembrane region" description="Helical" evidence="6">
    <location>
        <begin position="606"/>
        <end position="626"/>
    </location>
</feature>
<dbReference type="PANTHER" id="PTHR31746:SF3">
    <property type="entry name" value="TRANSMEMBRANE PROTEIN 229B"/>
    <property type="match status" value="1"/>
</dbReference>
<dbReference type="PROSITE" id="PS50948">
    <property type="entry name" value="PAN"/>
    <property type="match status" value="2"/>
</dbReference>
<keyword evidence="5 6" id="KW-0472">Membrane</keyword>
<keyword evidence="3 6" id="KW-0812">Transmembrane</keyword>
<feature type="signal peptide" evidence="7">
    <location>
        <begin position="1"/>
        <end position="22"/>
    </location>
</feature>
<sequence length="712" mass="80405">MLPLRRLLLLGVLAAALAPSCAQRPEDECLAYYLNIRMTCAVPMERRSGVSLAECKSLCFVNLDRCRSFQYDSVERQCDVFAIENPLLTPKPTTRSPAFAIPLKDHAESPLGVKKLRSRRAIVGTAHVSEVPVGPGLTEEFLPNDYCEPTMIPSIGVTFMVPRRSCRQRQVEAAPARLFGPPPNPFGPPTMSSPVVPAFANLPECPDASRPLIQLIEGVEVPGQAPGEELTLRSPADCLFVCQTRQRSRDPCQSATFDRATGTCTLLSDAIDPNGELQYTPNVNVVYFEKMCISEVQALVRCADMAHRVPQHILVGHASEILSASTQLECIKFCITAQTRLGFECRSILFFFEFPNDNCILNRQTRTSRPDFFIPERRQKVDYVQLPACWTSPAWQREDSKSLKTKPTTASEWSRWTKCDSQAHLQSRSRNCSNCVGGDQEVTPCVPEKQFESEFGHLFEEQQKTESGQRFVEQDNTVLGLQKPLNLAKSTKQIDGELDGLNQKLISSFVCDPVIECCPIIDEDTLRPDCSRGVSRFFEVCSWAGKAFRRVCYVIFRENTIMLRPLNIFERLVIYGVFGLAAEITFTATWEAVENGNRKLHGITSIYAFFIYGLMLLFMEKIYVVLKPKMSLFLRGIVYLCCCYGWEFSTGFFLKFFDACPWDYASYFSGHFMGLITMEYIPVWYLTTILAERILIRSVVNSTVNVEKIKTF</sequence>